<comment type="similarity">
    <text evidence="1 4">Belongs to the V-ATPase D subunit family.</text>
</comment>
<organism evidence="5 6">
    <name type="scientific">Carnobacterium iners</name>
    <dbReference type="NCBI Taxonomy" id="1073423"/>
    <lineage>
        <taxon>Bacteria</taxon>
        <taxon>Bacillati</taxon>
        <taxon>Bacillota</taxon>
        <taxon>Bacilli</taxon>
        <taxon>Lactobacillales</taxon>
        <taxon>Carnobacteriaceae</taxon>
        <taxon>Carnobacterium</taxon>
    </lineage>
</organism>
<keyword evidence="3 4" id="KW-0406">Ion transport</keyword>
<dbReference type="PANTHER" id="PTHR11671">
    <property type="entry name" value="V-TYPE ATP SYNTHASE SUBUNIT D"/>
    <property type="match status" value="1"/>
</dbReference>
<dbReference type="AlphaFoldDB" id="A0A1X7NJH2"/>
<accession>A0A1X7NJH2</accession>
<dbReference type="Pfam" id="PF01813">
    <property type="entry name" value="ATP-synt_D"/>
    <property type="match status" value="1"/>
</dbReference>
<keyword evidence="2 4" id="KW-0813">Transport</keyword>
<dbReference type="Proteomes" id="UP000193435">
    <property type="component" value="Unassembled WGS sequence"/>
</dbReference>
<dbReference type="STRING" id="1073423.SAMN04488700_2098"/>
<dbReference type="GO" id="GO:0042777">
    <property type="term" value="P:proton motive force-driven plasma membrane ATP synthesis"/>
    <property type="evidence" value="ECO:0007669"/>
    <property type="project" value="UniProtKB-UniRule"/>
</dbReference>
<keyword evidence="4" id="KW-0375">Hydrogen ion transport</keyword>
<sequence length="208" mass="24212">MAKLNVNPTRMELTILKQRLSTATRGHKLLKDKQDELMRQFITLIRKNNVLRSIVEEKLTSAMQSFVMAKALLNEKFIEELVAIPPRSVELEMYQKNIMSVSVPVMNFGYDESQDTNDLKYGYLNSNSELDTSIEEMSAVMTELLELSEIEKTCQLMADEIEKTRRRVNALEYMTIPQLEETIYFIQMKLDENERANITRLMKVKDMG</sequence>
<dbReference type="Gene3D" id="1.10.287.3240">
    <property type="match status" value="1"/>
</dbReference>
<evidence type="ECO:0000256" key="1">
    <source>
        <dbReference type="ARBA" id="ARBA00005850"/>
    </source>
</evidence>
<dbReference type="NCBIfam" id="NF001543">
    <property type="entry name" value="PRK00373.1-2"/>
    <property type="match status" value="1"/>
</dbReference>
<evidence type="ECO:0000256" key="4">
    <source>
        <dbReference type="HAMAP-Rule" id="MF_00271"/>
    </source>
</evidence>
<dbReference type="EMBL" id="FXBJ01000002">
    <property type="protein sequence ID" value="SMH38032.1"/>
    <property type="molecule type" value="Genomic_DNA"/>
</dbReference>
<dbReference type="InterPro" id="IPR002699">
    <property type="entry name" value="V_ATPase_D"/>
</dbReference>
<keyword evidence="4" id="KW-0066">ATP synthesis</keyword>
<evidence type="ECO:0000256" key="2">
    <source>
        <dbReference type="ARBA" id="ARBA00022448"/>
    </source>
</evidence>
<protein>
    <recommendedName>
        <fullName evidence="4">V-type ATP synthase subunit D</fullName>
    </recommendedName>
    <alternativeName>
        <fullName evidence="4">V-ATPase subunit D</fullName>
    </alternativeName>
</protein>
<reference evidence="5 6" key="1">
    <citation type="submission" date="2017-04" db="EMBL/GenBank/DDBJ databases">
        <authorList>
            <person name="Afonso C.L."/>
            <person name="Miller P.J."/>
            <person name="Scott M.A."/>
            <person name="Spackman E."/>
            <person name="Goraichik I."/>
            <person name="Dimitrov K.M."/>
            <person name="Suarez D.L."/>
            <person name="Swayne D.E."/>
        </authorList>
    </citation>
    <scope>NUCLEOTIDE SEQUENCE [LARGE SCALE GENOMIC DNA]</scope>
    <source>
        <strain evidence="5 6">LMG26642</strain>
    </source>
</reference>
<dbReference type="OrthoDB" id="9781718at2"/>
<proteinExistence type="inferred from homology"/>
<evidence type="ECO:0000313" key="5">
    <source>
        <dbReference type="EMBL" id="SMH38032.1"/>
    </source>
</evidence>
<name>A0A1X7NJH2_9LACT</name>
<evidence type="ECO:0000256" key="3">
    <source>
        <dbReference type="ARBA" id="ARBA00023065"/>
    </source>
</evidence>
<dbReference type="GO" id="GO:0046933">
    <property type="term" value="F:proton-transporting ATP synthase activity, rotational mechanism"/>
    <property type="evidence" value="ECO:0007669"/>
    <property type="project" value="UniProtKB-UniRule"/>
</dbReference>
<evidence type="ECO:0000313" key="6">
    <source>
        <dbReference type="Proteomes" id="UP000193435"/>
    </source>
</evidence>
<gene>
    <name evidence="4" type="primary">atpD</name>
    <name evidence="5" type="ORF">SAMN04488700_2098</name>
</gene>
<keyword evidence="6" id="KW-1185">Reference proteome</keyword>
<dbReference type="HAMAP" id="MF_00271">
    <property type="entry name" value="ATP_synth_D_arch"/>
    <property type="match status" value="1"/>
</dbReference>
<comment type="function">
    <text evidence="4">Produces ATP from ADP in the presence of a proton gradient across the membrane.</text>
</comment>
<dbReference type="FunFam" id="1.10.287.3240:FF:000007">
    <property type="entry name" value="V-type ATP synthase subunit D"/>
    <property type="match status" value="1"/>
</dbReference>
<dbReference type="NCBIfam" id="TIGR00309">
    <property type="entry name" value="V_ATPase_subD"/>
    <property type="match status" value="1"/>
</dbReference>
<dbReference type="GO" id="GO:0046961">
    <property type="term" value="F:proton-transporting ATPase activity, rotational mechanism"/>
    <property type="evidence" value="ECO:0007669"/>
    <property type="project" value="InterPro"/>
</dbReference>
<dbReference type="RefSeq" id="WP_085560138.1">
    <property type="nucleotide sequence ID" value="NZ_FOAH01000013.1"/>
</dbReference>
<dbReference type="GO" id="GO:0005524">
    <property type="term" value="F:ATP binding"/>
    <property type="evidence" value="ECO:0007669"/>
    <property type="project" value="UniProtKB-UniRule"/>
</dbReference>